<dbReference type="OrthoDB" id="852207at2"/>
<evidence type="ECO:0000313" key="1">
    <source>
        <dbReference type="EMBL" id="TPE41047.1"/>
    </source>
</evidence>
<evidence type="ECO:0008006" key="3">
    <source>
        <dbReference type="Google" id="ProtNLM"/>
    </source>
</evidence>
<evidence type="ECO:0000313" key="2">
    <source>
        <dbReference type="Proteomes" id="UP000316727"/>
    </source>
</evidence>
<reference evidence="1 2" key="1">
    <citation type="submission" date="2019-06" db="EMBL/GenBank/DDBJ databases">
        <title>A novel bacterium of genus Pontibacter, isolated from marine sediment.</title>
        <authorList>
            <person name="Huang H."/>
            <person name="Mo K."/>
            <person name="Hu Y."/>
        </authorList>
    </citation>
    <scope>NUCLEOTIDE SEQUENCE [LARGE SCALE GENOMIC DNA]</scope>
    <source>
        <strain evidence="1 2">HB172049</strain>
    </source>
</reference>
<dbReference type="AlphaFoldDB" id="A0A501W2L3"/>
<comment type="caution">
    <text evidence="1">The sequence shown here is derived from an EMBL/GenBank/DDBJ whole genome shotgun (WGS) entry which is preliminary data.</text>
</comment>
<organism evidence="1 2">
    <name type="scientific">Pontibacter mangrovi</name>
    <dbReference type="NCBI Taxonomy" id="2589816"/>
    <lineage>
        <taxon>Bacteria</taxon>
        <taxon>Pseudomonadati</taxon>
        <taxon>Bacteroidota</taxon>
        <taxon>Cytophagia</taxon>
        <taxon>Cytophagales</taxon>
        <taxon>Hymenobacteraceae</taxon>
        <taxon>Pontibacter</taxon>
    </lineage>
</organism>
<proteinExistence type="predicted"/>
<dbReference type="RefSeq" id="WP_140623770.1">
    <property type="nucleotide sequence ID" value="NZ_VFRQ01000016.1"/>
</dbReference>
<name>A0A501W2L3_9BACT</name>
<dbReference type="Proteomes" id="UP000316727">
    <property type="component" value="Unassembled WGS sequence"/>
</dbReference>
<keyword evidence="2" id="KW-1185">Reference proteome</keyword>
<accession>A0A501W2L3</accession>
<sequence length="142" mass="16002">MILFENSIVVLAYSPATDIVEIKYPDLHGYLLPEIKHTIRNMVQVIKNYDVKRVLLDSTRTHVSVSDEESREVATFLATELAKTRVERVARLKSASDRVEKLAVANMGVIKLSGSIPFLLENFTTKEEAMAWLTGIPKLETL</sequence>
<gene>
    <name evidence="1" type="ORF">FJM65_19575</name>
</gene>
<dbReference type="EMBL" id="VFRQ01000016">
    <property type="protein sequence ID" value="TPE41047.1"/>
    <property type="molecule type" value="Genomic_DNA"/>
</dbReference>
<protein>
    <recommendedName>
        <fullName evidence="3">STAS/SEC14 domain-containing protein</fullName>
    </recommendedName>
</protein>